<evidence type="ECO:0000256" key="5">
    <source>
        <dbReference type="ARBA" id="ARBA00023224"/>
    </source>
</evidence>
<feature type="transmembrane region" description="Helical" evidence="9">
    <location>
        <begin position="7"/>
        <end position="28"/>
    </location>
</feature>
<evidence type="ECO:0000256" key="7">
    <source>
        <dbReference type="PROSITE-ProRule" id="PRU00284"/>
    </source>
</evidence>
<feature type="domain" description="HAMP" evidence="11">
    <location>
        <begin position="309"/>
        <end position="363"/>
    </location>
</feature>
<accession>A0ABT5L889</accession>
<dbReference type="CDD" id="cd06225">
    <property type="entry name" value="HAMP"/>
    <property type="match status" value="1"/>
</dbReference>
<evidence type="ECO:0000256" key="2">
    <source>
        <dbReference type="ARBA" id="ARBA00022692"/>
    </source>
</evidence>
<feature type="region of interest" description="Disordered" evidence="8">
    <location>
        <begin position="366"/>
        <end position="387"/>
    </location>
</feature>
<dbReference type="SUPFAM" id="SSF58104">
    <property type="entry name" value="Methyl-accepting chemotaxis protein (MCP) signaling domain"/>
    <property type="match status" value="1"/>
</dbReference>
<feature type="compositionally biased region" description="Low complexity" evidence="8">
    <location>
        <begin position="377"/>
        <end position="387"/>
    </location>
</feature>
<dbReference type="PROSITE" id="PS50885">
    <property type="entry name" value="HAMP"/>
    <property type="match status" value="1"/>
</dbReference>
<dbReference type="Pfam" id="PF00015">
    <property type="entry name" value="MCPsignal"/>
    <property type="match status" value="1"/>
</dbReference>
<keyword evidence="4 9" id="KW-0472">Membrane</keyword>
<reference evidence="12 13" key="1">
    <citation type="submission" date="2022-10" db="EMBL/GenBank/DDBJ databases">
        <title>Alteromonas sp. chi3 Genome sequencing.</title>
        <authorList>
            <person name="Park S."/>
        </authorList>
    </citation>
    <scope>NUCLEOTIDE SEQUENCE [LARGE SCALE GENOMIC DNA]</scope>
    <source>
        <strain evidence="13">chi3</strain>
    </source>
</reference>
<protein>
    <submittedName>
        <fullName evidence="12">Cache 3/Cache 2 fusion domain-containing protein</fullName>
    </submittedName>
</protein>
<dbReference type="InterPro" id="IPR003660">
    <property type="entry name" value="HAMP_dom"/>
</dbReference>
<dbReference type="Proteomes" id="UP001218788">
    <property type="component" value="Unassembled WGS sequence"/>
</dbReference>
<evidence type="ECO:0000256" key="1">
    <source>
        <dbReference type="ARBA" id="ARBA00004141"/>
    </source>
</evidence>
<dbReference type="InterPro" id="IPR029151">
    <property type="entry name" value="Sensor-like_sf"/>
</dbReference>
<evidence type="ECO:0000313" key="13">
    <source>
        <dbReference type="Proteomes" id="UP001218788"/>
    </source>
</evidence>
<evidence type="ECO:0000259" key="10">
    <source>
        <dbReference type="PROSITE" id="PS50111"/>
    </source>
</evidence>
<evidence type="ECO:0000313" key="12">
    <source>
        <dbReference type="EMBL" id="MDC8832641.1"/>
    </source>
</evidence>
<evidence type="ECO:0000256" key="3">
    <source>
        <dbReference type="ARBA" id="ARBA00022989"/>
    </source>
</evidence>
<comment type="caution">
    <text evidence="12">The sequence shown here is derived from an EMBL/GenBank/DDBJ whole genome shotgun (WGS) entry which is preliminary data.</text>
</comment>
<dbReference type="InterPro" id="IPR004089">
    <property type="entry name" value="MCPsignal_dom"/>
</dbReference>
<evidence type="ECO:0000256" key="8">
    <source>
        <dbReference type="SAM" id="MobiDB-lite"/>
    </source>
</evidence>
<dbReference type="SMART" id="SM00304">
    <property type="entry name" value="HAMP"/>
    <property type="match status" value="1"/>
</dbReference>
<gene>
    <name evidence="12" type="ORF">OIK42_17950</name>
</gene>
<dbReference type="RefSeq" id="WP_273642485.1">
    <property type="nucleotide sequence ID" value="NZ_JAQQXP010000003.1"/>
</dbReference>
<dbReference type="Pfam" id="PF17201">
    <property type="entry name" value="Cache_3-Cache_2"/>
    <property type="match status" value="1"/>
</dbReference>
<evidence type="ECO:0000256" key="6">
    <source>
        <dbReference type="ARBA" id="ARBA00029447"/>
    </source>
</evidence>
<evidence type="ECO:0000259" key="11">
    <source>
        <dbReference type="PROSITE" id="PS50885"/>
    </source>
</evidence>
<dbReference type="InterPro" id="IPR033462">
    <property type="entry name" value="Cache_3-Cache_2"/>
</dbReference>
<dbReference type="PANTHER" id="PTHR32089">
    <property type="entry name" value="METHYL-ACCEPTING CHEMOTAXIS PROTEIN MCPB"/>
    <property type="match status" value="1"/>
</dbReference>
<dbReference type="EMBL" id="JAQQXP010000003">
    <property type="protein sequence ID" value="MDC8832641.1"/>
    <property type="molecule type" value="Genomic_DNA"/>
</dbReference>
<proteinExistence type="inferred from homology"/>
<keyword evidence="2 9" id="KW-0812">Transmembrane</keyword>
<name>A0ABT5L889_9ALTE</name>
<evidence type="ECO:0000256" key="4">
    <source>
        <dbReference type="ARBA" id="ARBA00023136"/>
    </source>
</evidence>
<comment type="similarity">
    <text evidence="6">Belongs to the methyl-accepting chemotaxis (MCP) protein family.</text>
</comment>
<organism evidence="12 13">
    <name type="scientific">Alteromonas gilva</name>
    <dbReference type="NCBI Taxonomy" id="2987522"/>
    <lineage>
        <taxon>Bacteria</taxon>
        <taxon>Pseudomonadati</taxon>
        <taxon>Pseudomonadota</taxon>
        <taxon>Gammaproteobacteria</taxon>
        <taxon>Alteromonadales</taxon>
        <taxon>Alteromonadaceae</taxon>
        <taxon>Alteromonas/Salinimonas group</taxon>
        <taxon>Alteromonas</taxon>
    </lineage>
</organism>
<dbReference type="Pfam" id="PF00672">
    <property type="entry name" value="HAMP"/>
    <property type="match status" value="1"/>
</dbReference>
<dbReference type="Gene3D" id="1.10.287.950">
    <property type="entry name" value="Methyl-accepting chemotaxis protein"/>
    <property type="match status" value="1"/>
</dbReference>
<dbReference type="PANTHER" id="PTHR32089:SF119">
    <property type="entry name" value="METHYL-ACCEPTING CHEMOTAXIS PROTEIN CTPL"/>
    <property type="match status" value="1"/>
</dbReference>
<feature type="domain" description="Methyl-accepting transducer" evidence="10">
    <location>
        <begin position="368"/>
        <end position="604"/>
    </location>
</feature>
<comment type="subcellular location">
    <subcellularLocation>
        <location evidence="1">Membrane</location>
        <topology evidence="1">Multi-pass membrane protein</topology>
    </subcellularLocation>
</comment>
<dbReference type="SMART" id="SM00283">
    <property type="entry name" value="MA"/>
    <property type="match status" value="1"/>
</dbReference>
<evidence type="ECO:0000256" key="9">
    <source>
        <dbReference type="SAM" id="Phobius"/>
    </source>
</evidence>
<keyword evidence="3 9" id="KW-1133">Transmembrane helix</keyword>
<sequence>MSIQRKFFIAIAVIITGFSIITAIITTLSSSSAISEQIAAQKQQTADRLSNILTVTDALMHERVVSSMKLLKQRGNELGIPSQGNEIQVKQIPAKQLFLGEKPQANDFSLVDGLTSVMGGTATLFSKTGNDFIRVSTNVINNGERAIGTKLAPQGKAMARIRNAEPYYGAVDILGSPYITGYEPMFDANQQVIGIWYVGYSADLNVLEQAIAQSRLLDDGFVAIKDSKGNLRMHSAHISSEQAGQILNAPGDEWEVTEVPFTSWGYTIILVASNDEQSALVTTALLTVLAKIILASGALLATLYFLINYIVGKPLNEFITVVKSLASGDGDLTFRFDARRSDEFGQMAGAFNALLSQLQDTLQGVSSATETMHEQSRQLSATASQSSSTVSALTQETDAIGEALATLQRNTQAVTEHLHQSNDAAGAADSDTRKSVGVLTATIKDIEAQARDIDTSVQVISELAHASEQISGVMDVIRNIAEQTNLLALNAAIEAARAGEQGRGFAVVADEVRSLASRTQSSTEEIRVMIERLQQGSRDATENMQKNKDNAYATVATTQQAGQSLEQSLQAVATITELNQQASNMAGNQATISEQVAQRLSRIQSVGAENYQYAQQVAQKCTELVDEIAGMQNKLKRYRF</sequence>
<dbReference type="SUPFAM" id="SSF103190">
    <property type="entry name" value="Sensory domain-like"/>
    <property type="match status" value="1"/>
</dbReference>
<dbReference type="PROSITE" id="PS50111">
    <property type="entry name" value="CHEMOTAXIS_TRANSDUC_2"/>
    <property type="match status" value="1"/>
</dbReference>
<keyword evidence="13" id="KW-1185">Reference proteome</keyword>
<keyword evidence="5 7" id="KW-0807">Transducer</keyword>